<dbReference type="PANTHER" id="PTHR11076:SF33">
    <property type="entry name" value="DNA POLYMERASE KAPPA"/>
    <property type="match status" value="1"/>
</dbReference>
<feature type="compositionally biased region" description="Basic and acidic residues" evidence="17">
    <location>
        <begin position="1"/>
        <end position="12"/>
    </location>
</feature>
<evidence type="ECO:0000256" key="5">
    <source>
        <dbReference type="ARBA" id="ARBA00022679"/>
    </source>
</evidence>
<accession>A0ABY8C1I7</accession>
<evidence type="ECO:0000313" key="20">
    <source>
        <dbReference type="Proteomes" id="UP001214553"/>
    </source>
</evidence>
<evidence type="ECO:0000256" key="15">
    <source>
        <dbReference type="ARBA" id="ARBA00049244"/>
    </source>
</evidence>
<keyword evidence="10 16" id="KW-0460">Magnesium</keyword>
<dbReference type="SUPFAM" id="SSF100879">
    <property type="entry name" value="Lesion bypass DNA polymerase (Y-family), little finger domain"/>
    <property type="match status" value="1"/>
</dbReference>
<dbReference type="GO" id="GO:0003887">
    <property type="term" value="F:DNA-directed DNA polymerase activity"/>
    <property type="evidence" value="ECO:0007669"/>
    <property type="project" value="UniProtKB-EC"/>
</dbReference>
<keyword evidence="7 16" id="KW-0235">DNA replication</keyword>
<evidence type="ECO:0000256" key="10">
    <source>
        <dbReference type="ARBA" id="ARBA00022842"/>
    </source>
</evidence>
<evidence type="ECO:0000259" key="18">
    <source>
        <dbReference type="PROSITE" id="PS50173"/>
    </source>
</evidence>
<dbReference type="NCBIfam" id="NF002882">
    <property type="entry name" value="PRK03348.1"/>
    <property type="match status" value="1"/>
</dbReference>
<evidence type="ECO:0000256" key="16">
    <source>
        <dbReference type="HAMAP-Rule" id="MF_01113"/>
    </source>
</evidence>
<evidence type="ECO:0000256" key="13">
    <source>
        <dbReference type="ARBA" id="ARBA00023204"/>
    </source>
</evidence>
<comment type="subunit">
    <text evidence="16">Monomer.</text>
</comment>
<dbReference type="Pfam" id="PF11799">
    <property type="entry name" value="IMS_C"/>
    <property type="match status" value="1"/>
</dbReference>
<feature type="site" description="Substrate discrimination" evidence="16">
    <location>
        <position position="32"/>
    </location>
</feature>
<keyword evidence="13 16" id="KW-0234">DNA repair</keyword>
<evidence type="ECO:0000256" key="8">
    <source>
        <dbReference type="ARBA" id="ARBA00022723"/>
    </source>
</evidence>
<evidence type="ECO:0000256" key="17">
    <source>
        <dbReference type="SAM" id="MobiDB-lite"/>
    </source>
</evidence>
<keyword evidence="8 16" id="KW-0479">Metal-binding</keyword>
<feature type="binding site" evidence="16">
    <location>
        <position position="27"/>
    </location>
    <ligand>
        <name>Mg(2+)</name>
        <dbReference type="ChEBI" id="CHEBI:18420"/>
    </ligand>
</feature>
<proteinExistence type="inferred from homology"/>
<dbReference type="InterPro" id="IPR043128">
    <property type="entry name" value="Rev_trsase/Diguanyl_cyclase"/>
</dbReference>
<dbReference type="InterPro" id="IPR001126">
    <property type="entry name" value="UmuC"/>
</dbReference>
<dbReference type="Gene3D" id="3.30.70.270">
    <property type="match status" value="1"/>
</dbReference>
<comment type="catalytic activity">
    <reaction evidence="15 16">
        <text>DNA(n) + a 2'-deoxyribonucleoside 5'-triphosphate = DNA(n+1) + diphosphate</text>
        <dbReference type="Rhea" id="RHEA:22508"/>
        <dbReference type="Rhea" id="RHEA-COMP:17339"/>
        <dbReference type="Rhea" id="RHEA-COMP:17340"/>
        <dbReference type="ChEBI" id="CHEBI:33019"/>
        <dbReference type="ChEBI" id="CHEBI:61560"/>
        <dbReference type="ChEBI" id="CHEBI:173112"/>
        <dbReference type="EC" id="2.7.7.7"/>
    </reaction>
</comment>
<keyword evidence="5 16" id="KW-0808">Transferase</keyword>
<dbReference type="InterPro" id="IPR017961">
    <property type="entry name" value="DNA_pol_Y-fam_little_finger"/>
</dbReference>
<dbReference type="NCBIfam" id="NF003015">
    <property type="entry name" value="PRK03858.1"/>
    <property type="match status" value="1"/>
</dbReference>
<dbReference type="Pfam" id="PF21999">
    <property type="entry name" value="IMS_HHH_1"/>
    <property type="match status" value="1"/>
</dbReference>
<evidence type="ECO:0000256" key="2">
    <source>
        <dbReference type="ARBA" id="ARBA00010945"/>
    </source>
</evidence>
<name>A0ABY8C1I7_9MICO</name>
<dbReference type="InterPro" id="IPR043502">
    <property type="entry name" value="DNA/RNA_pol_sf"/>
</dbReference>
<feature type="active site" evidence="16">
    <location>
        <position position="122"/>
    </location>
</feature>
<dbReference type="Gene3D" id="3.30.1490.100">
    <property type="entry name" value="DNA polymerase, Y-family, little finger domain"/>
    <property type="match status" value="1"/>
</dbReference>
<comment type="subcellular location">
    <subcellularLocation>
        <location evidence="1 16">Cytoplasm</location>
    </subcellularLocation>
</comment>
<dbReference type="InterPro" id="IPR053848">
    <property type="entry name" value="IMS_HHH_1"/>
</dbReference>
<evidence type="ECO:0000256" key="4">
    <source>
        <dbReference type="ARBA" id="ARBA00022490"/>
    </source>
</evidence>
<dbReference type="InterPro" id="IPR022880">
    <property type="entry name" value="DNApol_IV"/>
</dbReference>
<evidence type="ECO:0000256" key="3">
    <source>
        <dbReference type="ARBA" id="ARBA00022457"/>
    </source>
</evidence>
<organism evidence="19 20">
    <name type="scientific">Microbacterium horticulturae</name>
    <dbReference type="NCBI Taxonomy" id="3028316"/>
    <lineage>
        <taxon>Bacteria</taxon>
        <taxon>Bacillati</taxon>
        <taxon>Actinomycetota</taxon>
        <taxon>Actinomycetes</taxon>
        <taxon>Micrococcales</taxon>
        <taxon>Microbacteriaceae</taxon>
        <taxon>Microbacterium</taxon>
    </lineage>
</organism>
<dbReference type="EC" id="2.7.7.7" evidence="16"/>
<keyword evidence="9 16" id="KW-0227">DNA damage</keyword>
<dbReference type="PROSITE" id="PS50173">
    <property type="entry name" value="UMUC"/>
    <property type="match status" value="1"/>
</dbReference>
<keyword evidence="11 16" id="KW-0239">DNA-directed DNA polymerase</keyword>
<gene>
    <name evidence="16" type="primary">dinB</name>
    <name evidence="19" type="ORF">PU630_06920</name>
</gene>
<feature type="domain" description="UmuC" evidence="18">
    <location>
        <begin position="23"/>
        <end position="203"/>
    </location>
</feature>
<keyword evidence="4 16" id="KW-0963">Cytoplasm</keyword>
<dbReference type="CDD" id="cd03586">
    <property type="entry name" value="PolY_Pol_IV_kappa"/>
    <property type="match status" value="1"/>
</dbReference>
<keyword evidence="3 16" id="KW-0515">Mutator protein</keyword>
<dbReference type="NCBIfam" id="NF002751">
    <property type="entry name" value="PRK02794.1"/>
    <property type="match status" value="1"/>
</dbReference>
<keyword evidence="12 16" id="KW-0238">DNA-binding</keyword>
<evidence type="ECO:0000256" key="11">
    <source>
        <dbReference type="ARBA" id="ARBA00022932"/>
    </source>
</evidence>
<evidence type="ECO:0000256" key="1">
    <source>
        <dbReference type="ARBA" id="ARBA00004496"/>
    </source>
</evidence>
<evidence type="ECO:0000313" key="19">
    <source>
        <dbReference type="EMBL" id="WEG10279.1"/>
    </source>
</evidence>
<keyword evidence="20" id="KW-1185">Reference proteome</keyword>
<dbReference type="InterPro" id="IPR036775">
    <property type="entry name" value="DNA_pol_Y-fam_lit_finger_sf"/>
</dbReference>
<comment type="cofactor">
    <cofactor evidence="16">
        <name>Mg(2+)</name>
        <dbReference type="ChEBI" id="CHEBI:18420"/>
    </cofactor>
    <text evidence="16">Binds 2 magnesium ions per subunit.</text>
</comment>
<comment type="similarity">
    <text evidence="2 16">Belongs to the DNA polymerase type-Y family.</text>
</comment>
<dbReference type="InterPro" id="IPR050116">
    <property type="entry name" value="DNA_polymerase-Y"/>
</dbReference>
<keyword evidence="6 16" id="KW-0548">Nucleotidyltransferase</keyword>
<dbReference type="PANTHER" id="PTHR11076">
    <property type="entry name" value="DNA REPAIR POLYMERASE UMUC / TRANSFERASE FAMILY MEMBER"/>
    <property type="match status" value="1"/>
</dbReference>
<evidence type="ECO:0000256" key="12">
    <source>
        <dbReference type="ARBA" id="ARBA00023125"/>
    </source>
</evidence>
<evidence type="ECO:0000256" key="9">
    <source>
        <dbReference type="ARBA" id="ARBA00022763"/>
    </source>
</evidence>
<evidence type="ECO:0000256" key="6">
    <source>
        <dbReference type="ARBA" id="ARBA00022695"/>
    </source>
</evidence>
<evidence type="ECO:0000256" key="7">
    <source>
        <dbReference type="ARBA" id="ARBA00022705"/>
    </source>
</evidence>
<protein>
    <recommendedName>
        <fullName evidence="16">DNA polymerase IV</fullName>
        <shortName evidence="16">Pol IV</shortName>
        <ecNumber evidence="16">2.7.7.7</ecNumber>
    </recommendedName>
</protein>
<dbReference type="HAMAP" id="MF_01113">
    <property type="entry name" value="DNApol_IV"/>
    <property type="match status" value="1"/>
</dbReference>
<sequence>MGRGDGSSRRVSPDGADDTGAGILHVDMDAFYASVEVLDDPSLRGKPVIVGGVEGRGVVSSATYEARRYGVRSAMPVGQALRLCPAAIVVPPHFERYLALSGRVMDLFHEVTPLVEPLSIDEAFLDVRGARRLWGPPGRIARMLRTRVQDETGLTCSVGAAATKHVAKIASTMSKPDGLLIVAEAATESFLEPLSVRALWGVGPKSSEALESRGIRTVHDIRDTPRPVLERILGASMGDRIWHLARGLDAREVETERIEKSIGHEETFRTDIADERVLRAELRRLADRVGARLREAQWEAATVSIKVRFADFSTYTRAQTLSEPTNVGQRIGAAALDLFDRLERPLPLRLIGVRAEKLRAAGAGGLTLWDDDAEWRQVEGALDDATARFGAGVVTRAALLGERRDVRGVTHHPPVRRHD</sequence>
<feature type="region of interest" description="Disordered" evidence="17">
    <location>
        <begin position="1"/>
        <end position="20"/>
    </location>
</feature>
<dbReference type="SUPFAM" id="SSF56672">
    <property type="entry name" value="DNA/RNA polymerases"/>
    <property type="match status" value="1"/>
</dbReference>
<dbReference type="Gene3D" id="1.10.150.20">
    <property type="entry name" value="5' to 3' exonuclease, C-terminal subdomain"/>
    <property type="match status" value="1"/>
</dbReference>
<dbReference type="NCBIfam" id="NF002677">
    <property type="entry name" value="PRK02406.1"/>
    <property type="match status" value="1"/>
</dbReference>
<comment type="function">
    <text evidence="14 16">Poorly processive, error-prone DNA polymerase involved in untargeted mutagenesis. Copies undamaged DNA at stalled replication forks, which arise in vivo from mismatched or misaligned primer ends. These misaligned primers can be extended by PolIV. Exhibits no 3'-5' exonuclease (proofreading) activity. May be involved in translesional synthesis, in conjunction with the beta clamp from PolIII.</text>
</comment>
<dbReference type="RefSeq" id="WP_275279628.1">
    <property type="nucleotide sequence ID" value="NZ_CP119108.1"/>
</dbReference>
<feature type="binding site" evidence="16">
    <location>
        <position position="121"/>
    </location>
    <ligand>
        <name>Mg(2+)</name>
        <dbReference type="ChEBI" id="CHEBI:18420"/>
    </ligand>
</feature>
<dbReference type="Proteomes" id="UP001214553">
    <property type="component" value="Chromosome"/>
</dbReference>
<evidence type="ECO:0000256" key="14">
    <source>
        <dbReference type="ARBA" id="ARBA00025589"/>
    </source>
</evidence>
<dbReference type="Gene3D" id="3.40.1170.60">
    <property type="match status" value="1"/>
</dbReference>
<dbReference type="EMBL" id="CP119108">
    <property type="protein sequence ID" value="WEG10279.1"/>
    <property type="molecule type" value="Genomic_DNA"/>
</dbReference>
<dbReference type="Pfam" id="PF00817">
    <property type="entry name" value="IMS"/>
    <property type="match status" value="1"/>
</dbReference>
<reference evidence="19 20" key="1">
    <citation type="submission" date="2023-03" db="EMBL/GenBank/DDBJ databases">
        <title>Genome sequence of Microbacterium sp. KACC 23027.</title>
        <authorList>
            <person name="Kim S."/>
            <person name="Heo J."/>
            <person name="Kwon S.-W."/>
        </authorList>
    </citation>
    <scope>NUCLEOTIDE SEQUENCE [LARGE SCALE GENOMIC DNA]</scope>
    <source>
        <strain evidence="19 20">KACC 23027</strain>
    </source>
</reference>